<proteinExistence type="predicted"/>
<organism evidence="1">
    <name type="scientific">Anguilla anguilla</name>
    <name type="common">European freshwater eel</name>
    <name type="synonym">Muraena anguilla</name>
    <dbReference type="NCBI Taxonomy" id="7936"/>
    <lineage>
        <taxon>Eukaryota</taxon>
        <taxon>Metazoa</taxon>
        <taxon>Chordata</taxon>
        <taxon>Craniata</taxon>
        <taxon>Vertebrata</taxon>
        <taxon>Euteleostomi</taxon>
        <taxon>Actinopterygii</taxon>
        <taxon>Neopterygii</taxon>
        <taxon>Teleostei</taxon>
        <taxon>Anguilliformes</taxon>
        <taxon>Anguillidae</taxon>
        <taxon>Anguilla</taxon>
    </lineage>
</organism>
<dbReference type="EMBL" id="GBXM01065392">
    <property type="protein sequence ID" value="JAH43185.1"/>
    <property type="molecule type" value="Transcribed_RNA"/>
</dbReference>
<name>A0A0E9SR72_ANGAN</name>
<reference evidence="1" key="1">
    <citation type="submission" date="2014-11" db="EMBL/GenBank/DDBJ databases">
        <authorList>
            <person name="Amaro Gonzalez C."/>
        </authorList>
    </citation>
    <scope>NUCLEOTIDE SEQUENCE</scope>
</reference>
<reference evidence="1" key="2">
    <citation type="journal article" date="2015" name="Fish Shellfish Immunol.">
        <title>Early steps in the European eel (Anguilla anguilla)-Vibrio vulnificus interaction in the gills: Role of the RtxA13 toxin.</title>
        <authorList>
            <person name="Callol A."/>
            <person name="Pajuelo D."/>
            <person name="Ebbesson L."/>
            <person name="Teles M."/>
            <person name="MacKenzie S."/>
            <person name="Amaro C."/>
        </authorList>
    </citation>
    <scope>NUCLEOTIDE SEQUENCE</scope>
</reference>
<evidence type="ECO:0000313" key="1">
    <source>
        <dbReference type="EMBL" id="JAH43185.1"/>
    </source>
</evidence>
<dbReference type="AlphaFoldDB" id="A0A0E9SR72"/>
<protein>
    <submittedName>
        <fullName evidence="1">Uncharacterized protein</fullName>
    </submittedName>
</protein>
<sequence>MLYTLSEKKKNKMVLWFVFIRENIFISNGILCGRCEKSERSRTEPFCPTKKLDWDPLWRHRGPF</sequence>
<accession>A0A0E9SR72</accession>